<feature type="coiled-coil region" evidence="1">
    <location>
        <begin position="47"/>
        <end position="74"/>
    </location>
</feature>
<proteinExistence type="predicted"/>
<dbReference type="OMA" id="CHESHRP"/>
<evidence type="ECO:0000313" key="2">
    <source>
        <dbReference type="EMBL" id="CAD8043191.1"/>
    </source>
</evidence>
<organism evidence="2 3">
    <name type="scientific">Paramecium primaurelia</name>
    <dbReference type="NCBI Taxonomy" id="5886"/>
    <lineage>
        <taxon>Eukaryota</taxon>
        <taxon>Sar</taxon>
        <taxon>Alveolata</taxon>
        <taxon>Ciliophora</taxon>
        <taxon>Intramacronucleata</taxon>
        <taxon>Oligohymenophorea</taxon>
        <taxon>Peniculida</taxon>
        <taxon>Parameciidae</taxon>
        <taxon>Paramecium</taxon>
    </lineage>
</organism>
<dbReference type="EMBL" id="CAJJDM010000001">
    <property type="protein sequence ID" value="CAD8043191.1"/>
    <property type="molecule type" value="Genomic_DNA"/>
</dbReference>
<name>A0A8S1JN24_PARPR</name>
<accession>A0A8S1JN24</accession>
<comment type="caution">
    <text evidence="2">The sequence shown here is derived from an EMBL/GenBank/DDBJ whole genome shotgun (WGS) entry which is preliminary data.</text>
</comment>
<sequence length="545" mass="64768">MFPESCKNRSIGSINQSCHESHRPRHHLVNSFGFLSKHESRNSYYDKEDQQDQLLKIKQELNQLRIENIQLKSQNIYYQKDIESFHQQLSDDDIQVKTVRNNQKFKHLLKLLQSKEVEIETLKKKLKMDEIMNYQKKIAELQNTIELQKEKLLGNQRNILTPQFTILDELEQDNIKLVQIVTGLEEKLKDQDQMKKHIVTQQVKIQQQKQLINELQKEIRQYKERDLLFAAKHNQKSKQDQQIKKLFSDIHKLSQKRQEDEIYIEQLIERHQQEIKKYDRRIMEKDDEMQLLQERCESLSKALQEEQIQKAKLKKNEKSNSIVKPSMFSQHQIVGRNSGDFSLITSQRSLSGIGKSKYSKINKQDLGQIVKIIKFSMIINKISFDELDTYLFKNQQETTLDELKDSLQQQIFNLTKEQACTLANYLFDQEDEMNIDKPQNNSRIRSILKTLLDNFRLPNKQVLNEIQTNLNANNLEMICNQLQSKFQSPRNKLNVNDLFDLFQENDIKFQKASLDYIESQFYKLNRNLGVFEIDQLKQLIDSINN</sequence>
<keyword evidence="3" id="KW-1185">Reference proteome</keyword>
<feature type="coiled-coil region" evidence="1">
    <location>
        <begin position="268"/>
        <end position="321"/>
    </location>
</feature>
<feature type="coiled-coil region" evidence="1">
    <location>
        <begin position="105"/>
        <end position="225"/>
    </location>
</feature>
<protein>
    <submittedName>
        <fullName evidence="2">Uncharacterized protein</fullName>
    </submittedName>
</protein>
<dbReference type="Proteomes" id="UP000688137">
    <property type="component" value="Unassembled WGS sequence"/>
</dbReference>
<keyword evidence="1" id="KW-0175">Coiled coil</keyword>
<gene>
    <name evidence="2" type="ORF">PPRIM_AZ9-3.1.T0040414</name>
</gene>
<evidence type="ECO:0000256" key="1">
    <source>
        <dbReference type="SAM" id="Coils"/>
    </source>
</evidence>
<reference evidence="2" key="1">
    <citation type="submission" date="2021-01" db="EMBL/GenBank/DDBJ databases">
        <authorList>
            <consortium name="Genoscope - CEA"/>
            <person name="William W."/>
        </authorList>
    </citation>
    <scope>NUCLEOTIDE SEQUENCE</scope>
</reference>
<dbReference type="AlphaFoldDB" id="A0A8S1JN24"/>
<evidence type="ECO:0000313" key="3">
    <source>
        <dbReference type="Proteomes" id="UP000688137"/>
    </source>
</evidence>